<dbReference type="EMBL" id="LR134406">
    <property type="protein sequence ID" value="VEH71658.1"/>
    <property type="molecule type" value="Genomic_DNA"/>
</dbReference>
<reference evidence="1 2" key="1">
    <citation type="submission" date="2018-12" db="EMBL/GenBank/DDBJ databases">
        <authorList>
            <consortium name="Pathogen Informatics"/>
        </authorList>
    </citation>
    <scope>NUCLEOTIDE SEQUENCE [LARGE SCALE GENOMIC DNA]</scope>
    <source>
        <strain evidence="1 2">NCTC12967</strain>
    </source>
</reference>
<dbReference type="InterPro" id="IPR006311">
    <property type="entry name" value="TAT_signal"/>
</dbReference>
<evidence type="ECO:0000313" key="2">
    <source>
        <dbReference type="Proteomes" id="UP000273044"/>
    </source>
</evidence>
<dbReference type="GeneID" id="64408384"/>
<proteinExistence type="predicted"/>
<gene>
    <name evidence="1" type="ORF">NCTC12967_02984</name>
</gene>
<keyword evidence="2" id="KW-1185">Reference proteome</keyword>
<name>A0A3S4UWR9_9ACTN</name>
<dbReference type="RefSeq" id="WP_061787485.1">
    <property type="nucleotide sequence ID" value="NZ_LR134406.1"/>
</dbReference>
<protein>
    <recommendedName>
        <fullName evidence="3">Peptidoglycan-binding protein</fullName>
    </recommendedName>
</protein>
<dbReference type="AlphaFoldDB" id="A0A3S4UWR9"/>
<dbReference type="Proteomes" id="UP000273044">
    <property type="component" value="Chromosome"/>
</dbReference>
<evidence type="ECO:0008006" key="3">
    <source>
        <dbReference type="Google" id="ProtNLM"/>
    </source>
</evidence>
<accession>A0A3S4UWR9</accession>
<evidence type="ECO:0000313" key="1">
    <source>
        <dbReference type="EMBL" id="VEH71658.1"/>
    </source>
</evidence>
<sequence length="173" mass="18485">MTVEKSGFSRRRLLTTAAVGVPAVGLLGAVNLFGASAAKAQTVAVDGWWGEATTSGLWKFLRYVVFPHNSLKPNTHIVYQPASQAAANPGLGSGWDWVSDDEAEYNGGSPIIRMMQWWLGMGVSYGNDYDDGMIGPYTISALQNHYGLTADGVLDGPSPTISALQTEINKYVG</sequence>
<dbReference type="PROSITE" id="PS51318">
    <property type="entry name" value="TAT"/>
    <property type="match status" value="1"/>
</dbReference>
<organism evidence="1 2">
    <name type="scientific">Arachnia propionica</name>
    <dbReference type="NCBI Taxonomy" id="1750"/>
    <lineage>
        <taxon>Bacteria</taxon>
        <taxon>Bacillati</taxon>
        <taxon>Actinomycetota</taxon>
        <taxon>Actinomycetes</taxon>
        <taxon>Propionibacteriales</taxon>
        <taxon>Propionibacteriaceae</taxon>
        <taxon>Arachnia</taxon>
    </lineage>
</organism>